<accession>A0A1B9FZU5</accession>
<evidence type="ECO:0000313" key="1">
    <source>
        <dbReference type="EMBL" id="OCF24283.1"/>
    </source>
</evidence>
<dbReference type="AlphaFoldDB" id="A0A1B9FZU5"/>
<dbReference type="RefSeq" id="XP_019045353.1">
    <property type="nucleotide sequence ID" value="XM_019192356.1"/>
</dbReference>
<dbReference type="EMBL" id="CP144545">
    <property type="protein sequence ID" value="WVW84960.1"/>
    <property type="molecule type" value="Genomic_DNA"/>
</dbReference>
<reference evidence="1" key="1">
    <citation type="submission" date="2013-07" db="EMBL/GenBank/DDBJ databases">
        <title>The Genome Sequence of Cryptococcus bestiolae CBS10118.</title>
        <authorList>
            <consortium name="The Broad Institute Genome Sequencing Platform"/>
            <person name="Cuomo C."/>
            <person name="Litvintseva A."/>
            <person name="Chen Y."/>
            <person name="Heitman J."/>
            <person name="Sun S."/>
            <person name="Springer D."/>
            <person name="Dromer F."/>
            <person name="Young S.K."/>
            <person name="Zeng Q."/>
            <person name="Gargeya S."/>
            <person name="Fitzgerald M."/>
            <person name="Abouelleil A."/>
            <person name="Alvarado L."/>
            <person name="Berlin A.M."/>
            <person name="Chapman S.B."/>
            <person name="Dewar J."/>
            <person name="Goldberg J."/>
            <person name="Griggs A."/>
            <person name="Gujja S."/>
            <person name="Hansen M."/>
            <person name="Howarth C."/>
            <person name="Imamovic A."/>
            <person name="Larimer J."/>
            <person name="McCowan C."/>
            <person name="Murphy C."/>
            <person name="Pearson M."/>
            <person name="Priest M."/>
            <person name="Roberts A."/>
            <person name="Saif S."/>
            <person name="Shea T."/>
            <person name="Sykes S."/>
            <person name="Wortman J."/>
            <person name="Nusbaum C."/>
            <person name="Birren B."/>
        </authorList>
    </citation>
    <scope>NUCLEOTIDE SEQUENCE [LARGE SCALE GENOMIC DNA]</scope>
    <source>
        <strain evidence="1">CBS 10118</strain>
    </source>
</reference>
<dbReference type="GeneID" id="30210141"/>
<protein>
    <submittedName>
        <fullName evidence="1">Uncharacterized protein</fullName>
    </submittedName>
</protein>
<dbReference type="Proteomes" id="UP000092730">
    <property type="component" value="Chromosome 5"/>
</dbReference>
<reference evidence="2" key="4">
    <citation type="submission" date="2024-02" db="EMBL/GenBank/DDBJ databases">
        <title>Comparative genomics of Cryptococcus and Kwoniella reveals pathogenesis evolution and contrasting modes of karyotype evolution via chromosome fusion or intercentromeric recombination.</title>
        <authorList>
            <person name="Coelho M.A."/>
            <person name="David-Palma M."/>
            <person name="Shea T."/>
            <person name="Bowers K."/>
            <person name="McGinley-Smith S."/>
            <person name="Mohammad A.W."/>
            <person name="Gnirke A."/>
            <person name="Yurkov A.M."/>
            <person name="Nowrousian M."/>
            <person name="Sun S."/>
            <person name="Cuomo C.A."/>
            <person name="Heitman J."/>
        </authorList>
    </citation>
    <scope>NUCLEOTIDE SEQUENCE</scope>
    <source>
        <strain evidence="2">CBS 10118</strain>
    </source>
</reference>
<keyword evidence="3" id="KW-1185">Reference proteome</keyword>
<dbReference type="KEGG" id="kbi:30210141"/>
<name>A0A1B9FZU5_9TREE</name>
<sequence>MSRQALDFIIDSVDARSKGVSRLISTPHGESQSQRTDVDTLSEILKSGDRRLHAFLEDLPVKAFEGVNWHKFAFTEVPRWEKPKG</sequence>
<gene>
    <name evidence="1" type="ORF">I302_05742</name>
    <name evidence="2" type="ORF">I302_106996</name>
</gene>
<dbReference type="VEuPathDB" id="FungiDB:I302_05742"/>
<reference evidence="1" key="3">
    <citation type="submission" date="2014-01" db="EMBL/GenBank/DDBJ databases">
        <title>Evolution of pathogenesis and genome organization in the Tremellales.</title>
        <authorList>
            <person name="Cuomo C."/>
            <person name="Litvintseva A."/>
            <person name="Heitman J."/>
            <person name="Chen Y."/>
            <person name="Sun S."/>
            <person name="Springer D."/>
            <person name="Dromer F."/>
            <person name="Young S."/>
            <person name="Zeng Q."/>
            <person name="Chapman S."/>
            <person name="Gujja S."/>
            <person name="Saif S."/>
            <person name="Birren B."/>
        </authorList>
    </citation>
    <scope>NUCLEOTIDE SEQUENCE</scope>
    <source>
        <strain evidence="1">CBS 10118</strain>
    </source>
</reference>
<organism evidence="1">
    <name type="scientific">Kwoniella bestiolae CBS 10118</name>
    <dbReference type="NCBI Taxonomy" id="1296100"/>
    <lineage>
        <taxon>Eukaryota</taxon>
        <taxon>Fungi</taxon>
        <taxon>Dikarya</taxon>
        <taxon>Basidiomycota</taxon>
        <taxon>Agaricomycotina</taxon>
        <taxon>Tremellomycetes</taxon>
        <taxon>Tremellales</taxon>
        <taxon>Cryptococcaceae</taxon>
        <taxon>Kwoniella</taxon>
    </lineage>
</organism>
<reference evidence="2" key="2">
    <citation type="submission" date="2013-07" db="EMBL/GenBank/DDBJ databases">
        <authorList>
            <consortium name="The Broad Institute Genome Sequencing Platform"/>
            <person name="Cuomo C."/>
            <person name="Litvintseva A."/>
            <person name="Chen Y."/>
            <person name="Heitman J."/>
            <person name="Sun S."/>
            <person name="Springer D."/>
            <person name="Dromer F."/>
            <person name="Young S.K."/>
            <person name="Zeng Q."/>
            <person name="Gargeya S."/>
            <person name="Fitzgerald M."/>
            <person name="Abouelleil A."/>
            <person name="Alvarado L."/>
            <person name="Berlin A.M."/>
            <person name="Chapman S.B."/>
            <person name="Dewar J."/>
            <person name="Goldberg J."/>
            <person name="Griggs A."/>
            <person name="Gujja S."/>
            <person name="Hansen M."/>
            <person name="Howarth C."/>
            <person name="Imamovic A."/>
            <person name="Larimer J."/>
            <person name="McCowan C."/>
            <person name="Murphy C."/>
            <person name="Pearson M."/>
            <person name="Priest M."/>
            <person name="Roberts A."/>
            <person name="Saif S."/>
            <person name="Shea T."/>
            <person name="Sykes S."/>
            <person name="Wortman J."/>
            <person name="Nusbaum C."/>
            <person name="Birren B."/>
        </authorList>
    </citation>
    <scope>NUCLEOTIDE SEQUENCE</scope>
    <source>
        <strain evidence="2">CBS 10118</strain>
    </source>
</reference>
<proteinExistence type="predicted"/>
<evidence type="ECO:0000313" key="2">
    <source>
        <dbReference type="EMBL" id="WVW84960.1"/>
    </source>
</evidence>
<dbReference type="EMBL" id="KI894022">
    <property type="protein sequence ID" value="OCF24283.1"/>
    <property type="molecule type" value="Genomic_DNA"/>
</dbReference>
<evidence type="ECO:0000313" key="3">
    <source>
        <dbReference type="Proteomes" id="UP000092730"/>
    </source>
</evidence>